<keyword evidence="15" id="KW-1185">Reference proteome</keyword>
<dbReference type="GO" id="GO:0009431">
    <property type="term" value="C:bacterial-type flagellum basal body, MS ring"/>
    <property type="evidence" value="ECO:0007669"/>
    <property type="project" value="InterPro"/>
</dbReference>
<keyword evidence="4" id="KW-1003">Cell membrane</keyword>
<keyword evidence="14" id="KW-0966">Cell projection</keyword>
<evidence type="ECO:0000313" key="14">
    <source>
        <dbReference type="EMBL" id="RST75482.1"/>
    </source>
</evidence>
<dbReference type="AlphaFoldDB" id="A0A429Y2K6"/>
<dbReference type="NCBIfam" id="TIGR00206">
    <property type="entry name" value="fliF"/>
    <property type="match status" value="1"/>
</dbReference>
<feature type="transmembrane region" description="Helical" evidence="11">
    <location>
        <begin position="25"/>
        <end position="44"/>
    </location>
</feature>
<evidence type="ECO:0000256" key="11">
    <source>
        <dbReference type="SAM" id="Phobius"/>
    </source>
</evidence>
<dbReference type="GO" id="GO:0005886">
    <property type="term" value="C:plasma membrane"/>
    <property type="evidence" value="ECO:0007669"/>
    <property type="project" value="UniProtKB-SubCell"/>
</dbReference>
<comment type="function">
    <text evidence="9">The M ring may be actively involved in energy transduction.</text>
</comment>
<dbReference type="PIRSF" id="PIRSF004862">
    <property type="entry name" value="FliF"/>
    <property type="match status" value="1"/>
</dbReference>
<dbReference type="PANTHER" id="PTHR30046:SF0">
    <property type="entry name" value="FLAGELLAR M-RING PROTEIN"/>
    <property type="match status" value="1"/>
</dbReference>
<dbReference type="Pfam" id="PF01514">
    <property type="entry name" value="YscJ_FliF"/>
    <property type="match status" value="1"/>
</dbReference>
<dbReference type="PANTHER" id="PTHR30046">
    <property type="entry name" value="FLAGELLAR M-RING PROTEIN"/>
    <property type="match status" value="1"/>
</dbReference>
<name>A0A429Y2K6_9BACI</name>
<keyword evidence="5 11" id="KW-0812">Transmembrane</keyword>
<dbReference type="Pfam" id="PF08345">
    <property type="entry name" value="YscJ_FliF_C"/>
    <property type="match status" value="1"/>
</dbReference>
<keyword evidence="14" id="KW-0969">Cilium</keyword>
<dbReference type="OrthoDB" id="9807026at2"/>
<dbReference type="InterPro" id="IPR006182">
    <property type="entry name" value="FliF_N_dom"/>
</dbReference>
<reference evidence="14" key="1">
    <citation type="submission" date="2018-12" db="EMBL/GenBank/DDBJ databases">
        <authorList>
            <person name="Sun L."/>
            <person name="Chen Z."/>
        </authorList>
    </citation>
    <scope>NUCLEOTIDE SEQUENCE [LARGE SCALE GENOMIC DNA]</scope>
    <source>
        <strain evidence="14">3-2-2</strain>
    </source>
</reference>
<evidence type="ECO:0000259" key="13">
    <source>
        <dbReference type="Pfam" id="PF08345"/>
    </source>
</evidence>
<evidence type="ECO:0000256" key="6">
    <source>
        <dbReference type="ARBA" id="ARBA00022989"/>
    </source>
</evidence>
<accession>A0A429Y2K6</accession>
<keyword evidence="6 11" id="KW-1133">Transmembrane helix</keyword>
<gene>
    <name evidence="14" type="primary">fliF</name>
    <name evidence="14" type="ORF">D4T97_009615</name>
</gene>
<evidence type="ECO:0000256" key="1">
    <source>
        <dbReference type="ARBA" id="ARBA00004117"/>
    </source>
</evidence>
<comment type="subcellular location">
    <subcellularLocation>
        <location evidence="1 9">Bacterial flagellum basal body</location>
    </subcellularLocation>
    <subcellularLocation>
        <location evidence="2">Cell membrane</location>
        <topology evidence="2">Multi-pass membrane protein</topology>
    </subcellularLocation>
</comment>
<protein>
    <recommendedName>
        <fullName evidence="9">Flagellar M-ring protein</fullName>
    </recommendedName>
</protein>
<dbReference type="PRINTS" id="PR01009">
    <property type="entry name" value="FLGMRINGFLIF"/>
</dbReference>
<proteinExistence type="inferred from homology"/>
<feature type="region of interest" description="Disordered" evidence="10">
    <location>
        <begin position="310"/>
        <end position="343"/>
    </location>
</feature>
<evidence type="ECO:0000259" key="12">
    <source>
        <dbReference type="Pfam" id="PF01514"/>
    </source>
</evidence>
<evidence type="ECO:0000256" key="9">
    <source>
        <dbReference type="PIRNR" id="PIRNR004862"/>
    </source>
</evidence>
<feature type="domain" description="Flagellar M-ring C-terminal" evidence="13">
    <location>
        <begin position="255"/>
        <end position="399"/>
    </location>
</feature>
<dbReference type="GO" id="GO:0071973">
    <property type="term" value="P:bacterial-type flagellum-dependent cell motility"/>
    <property type="evidence" value="ECO:0007669"/>
    <property type="project" value="InterPro"/>
</dbReference>
<keyword evidence="14" id="KW-0282">Flagellum</keyword>
<dbReference type="InterPro" id="IPR000067">
    <property type="entry name" value="FlgMring_FliF"/>
</dbReference>
<dbReference type="Proteomes" id="UP000287156">
    <property type="component" value="Unassembled WGS sequence"/>
</dbReference>
<dbReference type="GO" id="GO:0003774">
    <property type="term" value="F:cytoskeletal motor activity"/>
    <property type="evidence" value="ECO:0007669"/>
    <property type="project" value="InterPro"/>
</dbReference>
<evidence type="ECO:0000256" key="8">
    <source>
        <dbReference type="ARBA" id="ARBA00023143"/>
    </source>
</evidence>
<keyword evidence="8 9" id="KW-0975">Bacterial flagellum</keyword>
<evidence type="ECO:0000256" key="3">
    <source>
        <dbReference type="ARBA" id="ARBA00007971"/>
    </source>
</evidence>
<evidence type="ECO:0000256" key="7">
    <source>
        <dbReference type="ARBA" id="ARBA00023136"/>
    </source>
</evidence>
<evidence type="ECO:0000256" key="2">
    <source>
        <dbReference type="ARBA" id="ARBA00004651"/>
    </source>
</evidence>
<keyword evidence="7 11" id="KW-0472">Membrane</keyword>
<dbReference type="InterPro" id="IPR013556">
    <property type="entry name" value="Flag_M-ring_C"/>
</dbReference>
<evidence type="ECO:0000313" key="15">
    <source>
        <dbReference type="Proteomes" id="UP000287156"/>
    </source>
</evidence>
<sequence>MKDLLIKRFSYLKEYWIQRTKKQKIIYISSALILLLLIIFLTVLSTRTTMVPLYTNLSPSETGAIKEELDTRGIKSEITENGSTIRVPDGSAETLMVELAAEGIPKSGNIDYSFFSENAGFGMTDNEFNVLKLDATQNELANLIKSIDGIDDANVMITMPEKSVFVKENNEEASASIILHTKPGHDFNEKQIKSLYHLVSKSVPNLPTDNIVIRNQFLEYFDLNDGSYADSGIDQQMKIKERLERDIQRQVQQMLGTLMGHDKVLTSVTADIDFTQENREENLVTPVDEENMRGIAISAQRITETFSGDEAQAGGIPQGGDPADSGASQYLEGSGNSGDYERSEETLNYEVNKVRKEIVESPYKIRDLGIQVMVEPPEPEEPASFPEERREDIRQLLSTIVRTSIDKESGTDISDAAIDEKVVVSVQPFNGNMDRTESSSQTGLPWWGYILGAIVLAGIAVLIILWTRARARKAEELEEIALIAEEAPAAPVQPTLEELAAKKAAENREQLEELAKENPEQFANLLRTWLAEEEEEI</sequence>
<dbReference type="EMBL" id="QYTV02000003">
    <property type="protein sequence ID" value="RST75482.1"/>
    <property type="molecule type" value="Genomic_DNA"/>
</dbReference>
<comment type="caution">
    <text evidence="14">The sequence shown here is derived from an EMBL/GenBank/DDBJ whole genome shotgun (WGS) entry which is preliminary data.</text>
</comment>
<feature type="domain" description="Flagellar M-ring N-terminal" evidence="12">
    <location>
        <begin position="46"/>
        <end position="217"/>
    </location>
</feature>
<evidence type="ECO:0000256" key="10">
    <source>
        <dbReference type="SAM" id="MobiDB-lite"/>
    </source>
</evidence>
<dbReference type="InterPro" id="IPR045851">
    <property type="entry name" value="AMP-bd_C_sf"/>
</dbReference>
<organism evidence="14 15">
    <name type="scientific">Siminovitchia acidinfaciens</name>
    <dbReference type="NCBI Taxonomy" id="2321395"/>
    <lineage>
        <taxon>Bacteria</taxon>
        <taxon>Bacillati</taxon>
        <taxon>Bacillota</taxon>
        <taxon>Bacilli</taxon>
        <taxon>Bacillales</taxon>
        <taxon>Bacillaceae</taxon>
        <taxon>Siminovitchia</taxon>
    </lineage>
</organism>
<evidence type="ECO:0000256" key="5">
    <source>
        <dbReference type="ARBA" id="ARBA00022692"/>
    </source>
</evidence>
<feature type="transmembrane region" description="Helical" evidence="11">
    <location>
        <begin position="446"/>
        <end position="466"/>
    </location>
</feature>
<evidence type="ECO:0000256" key="4">
    <source>
        <dbReference type="ARBA" id="ARBA00022475"/>
    </source>
</evidence>
<dbReference type="InterPro" id="IPR043427">
    <property type="entry name" value="YscJ/FliF"/>
</dbReference>
<comment type="similarity">
    <text evidence="3 9">Belongs to the FliF family.</text>
</comment>
<dbReference type="RefSeq" id="WP_126050039.1">
    <property type="nucleotide sequence ID" value="NZ_QYTV02000003.1"/>
</dbReference>
<dbReference type="Gene3D" id="3.30.300.30">
    <property type="match status" value="1"/>
</dbReference>